<dbReference type="PANTHER" id="PTHR13789">
    <property type="entry name" value="MONOOXYGENASE"/>
    <property type="match status" value="1"/>
</dbReference>
<dbReference type="GO" id="GO:0071949">
    <property type="term" value="F:FAD binding"/>
    <property type="evidence" value="ECO:0007669"/>
    <property type="project" value="InterPro"/>
</dbReference>
<dbReference type="GO" id="GO:0016829">
    <property type="term" value="F:lyase activity"/>
    <property type="evidence" value="ECO:0007669"/>
    <property type="project" value="InterPro"/>
</dbReference>
<dbReference type="Gene3D" id="2.40.400.10">
    <property type="entry name" value="Acetoacetate decarboxylase-like"/>
    <property type="match status" value="1"/>
</dbReference>
<keyword evidence="2" id="KW-0285">Flavoprotein</keyword>
<evidence type="ECO:0000259" key="6">
    <source>
        <dbReference type="Pfam" id="PF01494"/>
    </source>
</evidence>
<dbReference type="AlphaFoldDB" id="A0AA40CA11"/>
<reference evidence="7" key="1">
    <citation type="submission" date="2023-06" db="EMBL/GenBank/DDBJ databases">
        <title>Genome-scale phylogeny and comparative genomics of the fungal order Sordariales.</title>
        <authorList>
            <consortium name="Lawrence Berkeley National Laboratory"/>
            <person name="Hensen N."/>
            <person name="Bonometti L."/>
            <person name="Westerberg I."/>
            <person name="Brannstrom I.O."/>
            <person name="Guillou S."/>
            <person name="Cros-Aarteil S."/>
            <person name="Calhoun S."/>
            <person name="Haridas S."/>
            <person name="Kuo A."/>
            <person name="Mondo S."/>
            <person name="Pangilinan J."/>
            <person name="Riley R."/>
            <person name="LaButti K."/>
            <person name="Andreopoulos B."/>
            <person name="Lipzen A."/>
            <person name="Chen C."/>
            <person name="Yanf M."/>
            <person name="Daum C."/>
            <person name="Ng V."/>
            <person name="Clum A."/>
            <person name="Steindorff A."/>
            <person name="Ohm R."/>
            <person name="Martin F."/>
            <person name="Silar P."/>
            <person name="Natvig D."/>
            <person name="Lalanne C."/>
            <person name="Gautier V."/>
            <person name="Ament-velasquez S.L."/>
            <person name="Kruys A."/>
            <person name="Hutchinson M.I."/>
            <person name="Powell A.J."/>
            <person name="Barry K."/>
            <person name="Miller A.N."/>
            <person name="Grigoriev I.V."/>
            <person name="Debuchy R."/>
            <person name="Gladieux P."/>
            <person name="Thoren M.H."/>
            <person name="Johannesson H."/>
        </authorList>
    </citation>
    <scope>NUCLEOTIDE SEQUENCE</scope>
    <source>
        <strain evidence="7">SMH3391-2</strain>
    </source>
</reference>
<evidence type="ECO:0000256" key="2">
    <source>
        <dbReference type="ARBA" id="ARBA00022630"/>
    </source>
</evidence>
<evidence type="ECO:0000313" key="7">
    <source>
        <dbReference type="EMBL" id="KAK0630019.1"/>
    </source>
</evidence>
<dbReference type="InterPro" id="IPR036188">
    <property type="entry name" value="FAD/NAD-bd_sf"/>
</dbReference>
<feature type="domain" description="FAD-binding" evidence="6">
    <location>
        <begin position="36"/>
        <end position="390"/>
    </location>
</feature>
<dbReference type="Proteomes" id="UP001174934">
    <property type="component" value="Unassembled WGS sequence"/>
</dbReference>
<dbReference type="InterPro" id="IPR050493">
    <property type="entry name" value="FAD-dep_Monooxygenase_BioMet"/>
</dbReference>
<evidence type="ECO:0000256" key="5">
    <source>
        <dbReference type="ARBA" id="ARBA00023033"/>
    </source>
</evidence>
<keyword evidence="3" id="KW-0274">FAD</keyword>
<dbReference type="InterPro" id="IPR002938">
    <property type="entry name" value="FAD-bd"/>
</dbReference>
<dbReference type="Pfam" id="PF06314">
    <property type="entry name" value="ADC"/>
    <property type="match status" value="1"/>
</dbReference>
<evidence type="ECO:0000256" key="4">
    <source>
        <dbReference type="ARBA" id="ARBA00023002"/>
    </source>
</evidence>
<accession>A0AA40CA11</accession>
<evidence type="ECO:0000313" key="8">
    <source>
        <dbReference type="Proteomes" id="UP001174934"/>
    </source>
</evidence>
<dbReference type="SUPFAM" id="SSF160104">
    <property type="entry name" value="Acetoacetate decarboxylase-like"/>
    <property type="match status" value="1"/>
</dbReference>
<dbReference type="PRINTS" id="PR00420">
    <property type="entry name" value="RNGMNOXGNASE"/>
</dbReference>
<dbReference type="PANTHER" id="PTHR13789:SF261">
    <property type="entry name" value="HYDROXYLASE, PUTATIVE (AFU_ORTHOLOGUE AFUA_7G00590)-RELATED"/>
    <property type="match status" value="1"/>
</dbReference>
<dbReference type="Gene3D" id="3.50.50.60">
    <property type="entry name" value="FAD/NAD(P)-binding domain"/>
    <property type="match status" value="1"/>
</dbReference>
<dbReference type="GO" id="GO:0004497">
    <property type="term" value="F:monooxygenase activity"/>
    <property type="evidence" value="ECO:0007669"/>
    <property type="project" value="UniProtKB-KW"/>
</dbReference>
<keyword evidence="8" id="KW-1185">Reference proteome</keyword>
<dbReference type="SUPFAM" id="SSF54373">
    <property type="entry name" value="FAD-linked reductases, C-terminal domain"/>
    <property type="match status" value="1"/>
</dbReference>
<comment type="similarity">
    <text evidence="1">Belongs to the paxM FAD-dependent monooxygenase family.</text>
</comment>
<gene>
    <name evidence="7" type="ORF">B0T17DRAFT_207434</name>
</gene>
<protein>
    <recommendedName>
        <fullName evidence="6">FAD-binding domain-containing protein</fullName>
    </recommendedName>
</protein>
<evidence type="ECO:0000256" key="3">
    <source>
        <dbReference type="ARBA" id="ARBA00022827"/>
    </source>
</evidence>
<keyword evidence="4" id="KW-0560">Oxidoreductase</keyword>
<dbReference type="SUPFAM" id="SSF51905">
    <property type="entry name" value="FAD/NAD(P)-binding domain"/>
    <property type="match status" value="1"/>
</dbReference>
<proteinExistence type="inferred from homology"/>
<organism evidence="7 8">
    <name type="scientific">Bombardia bombarda</name>
    <dbReference type="NCBI Taxonomy" id="252184"/>
    <lineage>
        <taxon>Eukaryota</taxon>
        <taxon>Fungi</taxon>
        <taxon>Dikarya</taxon>
        <taxon>Ascomycota</taxon>
        <taxon>Pezizomycotina</taxon>
        <taxon>Sordariomycetes</taxon>
        <taxon>Sordariomycetidae</taxon>
        <taxon>Sordariales</taxon>
        <taxon>Lasiosphaeriaceae</taxon>
        <taxon>Bombardia</taxon>
    </lineage>
</organism>
<keyword evidence="5" id="KW-0503">Monooxygenase</keyword>
<dbReference type="InterPro" id="IPR010451">
    <property type="entry name" value="Acetoacetate_decarboxylase"/>
</dbReference>
<comment type="caution">
    <text evidence="7">The sequence shown here is derived from an EMBL/GenBank/DDBJ whole genome shotgun (WGS) entry which is preliminary data.</text>
</comment>
<name>A0AA40CA11_9PEZI</name>
<dbReference type="Pfam" id="PF01494">
    <property type="entry name" value="FAD_binding_3"/>
    <property type="match status" value="1"/>
</dbReference>
<evidence type="ECO:0000256" key="1">
    <source>
        <dbReference type="ARBA" id="ARBA00007992"/>
    </source>
</evidence>
<sequence length="722" mass="79792">MAATNGNGVVHITNGFHHHQVDDAASLLDGHPTPLKVIIVGAGIGGLSAAIGLRRNGHEVHLYEQSRFANEVGAAVHLAPNANGILRRWGIFAEEFGANPMSRLFEQKKDGYVVAEIDLTEPNKRWQHPWLLVHRGNLHERLKQLATSEKGAGTPAKLHTSNKALGVDPEQGVIMLGDGETVAADVIIGADGIYSTTRKCIKDTKLFSSGKAAFRFLIPRNIVEADPVTAPVLKHKNALSVWYADDRRIVMYPCNDNELLNFVCIHPDTISHAARSDGWNKQGSIEQVLKVYEEFSPVVKALISKVDPISIKVWQLLDMEKLPTWTTGRLALIGDAAHPFTPHQGQGAAQAIEDAAALSIVLPRGTDPKGVRERLKLYEDIRYERAHAIQEYSRRAGRDLVNGKPTVDMMEYTNYNFGHDEIDNSSNIFKRWKWTQKPDMYWRMPVSFGPFPGPRQDAYGRRRLEDGPSRQFTTASIKFRTSRTFLETLFPTAQFRFSDPATVAMASLSVTRLDKMAWLGGEGYTHFGLYIHGVQYVKKDGTAINGTYMPVLFESLTDPIVSGREELGMPKLFCDIDMNTSTDNSCRITASWRGATFAQIVLPDLQEDDPSTEHGTIGGEADYGILVYRYVPAVGEPGKADAEYACVVPHAEEAKVQSSHVHAVSRSMAGTKVNIDALDWDKLPTLHHITSVLADIPIYEVVGAKVVKGFGVPDVSSARRIE</sequence>
<dbReference type="InterPro" id="IPR023375">
    <property type="entry name" value="ADC_dom_sf"/>
</dbReference>
<dbReference type="EMBL" id="JAULSR010000002">
    <property type="protein sequence ID" value="KAK0630019.1"/>
    <property type="molecule type" value="Genomic_DNA"/>
</dbReference>